<keyword evidence="6" id="KW-1133">Transmembrane helix</keyword>
<dbReference type="InterPro" id="IPR004552">
    <property type="entry name" value="AGP_acyltrans"/>
</dbReference>
<reference evidence="9" key="1">
    <citation type="submission" date="2025-08" db="UniProtKB">
        <authorList>
            <consortium name="RefSeq"/>
        </authorList>
    </citation>
    <scope>IDENTIFICATION</scope>
    <source>
        <tissue evidence="9">Gonads</tissue>
    </source>
</reference>
<evidence type="ECO:0000256" key="5">
    <source>
        <dbReference type="RuleBase" id="RU361267"/>
    </source>
</evidence>
<comment type="domain">
    <text evidence="5">The HXXXXD motif is essential for acyltransferase activity and may constitute the binding site for the phosphate moiety of the glycerol-3-phosphate.</text>
</comment>
<dbReference type="CDD" id="cd07989">
    <property type="entry name" value="LPLAT_AGPAT-like"/>
    <property type="match status" value="1"/>
</dbReference>
<organism evidence="8 9">
    <name type="scientific">Lingula anatina</name>
    <name type="common">Brachiopod</name>
    <name type="synonym">Lingula unguis</name>
    <dbReference type="NCBI Taxonomy" id="7574"/>
    <lineage>
        <taxon>Eukaryota</taxon>
        <taxon>Metazoa</taxon>
        <taxon>Spiralia</taxon>
        <taxon>Lophotrochozoa</taxon>
        <taxon>Brachiopoda</taxon>
        <taxon>Linguliformea</taxon>
        <taxon>Lingulata</taxon>
        <taxon>Lingulida</taxon>
        <taxon>Linguloidea</taxon>
        <taxon>Lingulidae</taxon>
        <taxon>Lingula</taxon>
    </lineage>
</organism>
<feature type="domain" description="Phospholipid/glycerol acyltransferase" evidence="7">
    <location>
        <begin position="94"/>
        <end position="209"/>
    </location>
</feature>
<comment type="pathway">
    <text evidence="1">Phospholipid metabolism; CDP-diacylglycerol biosynthesis; CDP-diacylglycerol from sn-glycerol 3-phosphate: step 2/3.</text>
</comment>
<evidence type="ECO:0000313" key="8">
    <source>
        <dbReference type="Proteomes" id="UP000085678"/>
    </source>
</evidence>
<proteinExistence type="inferred from homology"/>
<keyword evidence="5" id="KW-1208">Phospholipid metabolism</keyword>
<dbReference type="SUPFAM" id="SSF69593">
    <property type="entry name" value="Glycerol-3-phosphate (1)-acyltransferase"/>
    <property type="match status" value="1"/>
</dbReference>
<dbReference type="AlphaFoldDB" id="A0A1S3JG86"/>
<dbReference type="GO" id="GO:0016020">
    <property type="term" value="C:membrane"/>
    <property type="evidence" value="ECO:0007669"/>
    <property type="project" value="InterPro"/>
</dbReference>
<evidence type="ECO:0000313" key="9">
    <source>
        <dbReference type="RefSeq" id="XP_013409373.1"/>
    </source>
</evidence>
<comment type="similarity">
    <text evidence="2 5">Belongs to the 1-acyl-sn-glycerol-3-phosphate acyltransferase family.</text>
</comment>
<evidence type="ECO:0000259" key="7">
    <source>
        <dbReference type="SMART" id="SM00563"/>
    </source>
</evidence>
<dbReference type="Proteomes" id="UP000085678">
    <property type="component" value="Unplaced"/>
</dbReference>
<keyword evidence="5" id="KW-0594">Phospholipid biosynthesis</keyword>
<dbReference type="GeneID" id="106172962"/>
<dbReference type="InParanoid" id="A0A1S3JG86"/>
<feature type="transmembrane region" description="Helical" evidence="6">
    <location>
        <begin position="33"/>
        <end position="53"/>
    </location>
</feature>
<dbReference type="KEGG" id="lak:106172962"/>
<dbReference type="STRING" id="7574.A0A1S3JG86"/>
<dbReference type="RefSeq" id="XP_013409373.1">
    <property type="nucleotide sequence ID" value="XM_013553919.1"/>
</dbReference>
<keyword evidence="8" id="KW-1185">Reference proteome</keyword>
<keyword evidence="5" id="KW-0443">Lipid metabolism</keyword>
<dbReference type="Pfam" id="PF01553">
    <property type="entry name" value="Acyltransferase"/>
    <property type="match status" value="1"/>
</dbReference>
<dbReference type="SMART" id="SM00563">
    <property type="entry name" value="PlsC"/>
    <property type="match status" value="1"/>
</dbReference>
<dbReference type="GO" id="GO:0005783">
    <property type="term" value="C:endoplasmic reticulum"/>
    <property type="evidence" value="ECO:0007669"/>
    <property type="project" value="TreeGrafter"/>
</dbReference>
<sequence>MELDFVQWTVIGVLLILPILYELSSTFKYYAKFTLYVTIVMICSLFTIPIAALRPRDVRNHRYPAWCIKHIIKPLFSIAVEVRGAEHLKSDTSYIIVCNHQSSLDLIGMMEIFPERCATLAKKELLYAGPLGLGLWLIGTIFIDRLNNEKARGTLEKTANLIKDKHLKVWVFPEGTRNAGGSFLPFKKGAFHLAIQGQVPVVPVVMSSYSEFYNKKQKKFGTGKFIITVLPKISTEGLTAENVGDLTEHVRKQMLDVYNETSLESAQAKLSNGVK</sequence>
<dbReference type="GO" id="GO:0003841">
    <property type="term" value="F:1-acylglycerol-3-phosphate O-acyltransferase activity"/>
    <property type="evidence" value="ECO:0007669"/>
    <property type="project" value="UniProtKB-UniRule"/>
</dbReference>
<protein>
    <recommendedName>
        <fullName evidence="5">1-acyl-sn-glycerol-3-phosphate acyltransferase</fullName>
        <ecNumber evidence="5">2.3.1.51</ecNumber>
    </recommendedName>
</protein>
<comment type="catalytic activity">
    <reaction evidence="5">
        <text>a 1-acyl-sn-glycero-3-phosphate + an acyl-CoA = a 1,2-diacyl-sn-glycero-3-phosphate + CoA</text>
        <dbReference type="Rhea" id="RHEA:19709"/>
        <dbReference type="ChEBI" id="CHEBI:57287"/>
        <dbReference type="ChEBI" id="CHEBI:57970"/>
        <dbReference type="ChEBI" id="CHEBI:58342"/>
        <dbReference type="ChEBI" id="CHEBI:58608"/>
        <dbReference type="EC" id="2.3.1.51"/>
    </reaction>
</comment>
<gene>
    <name evidence="9" type="primary">LOC106172962</name>
</gene>
<feature type="transmembrane region" description="Helical" evidence="6">
    <location>
        <begin position="5"/>
        <end position="21"/>
    </location>
</feature>
<keyword evidence="3 5" id="KW-0808">Transferase</keyword>
<keyword evidence="5" id="KW-0444">Lipid biosynthesis</keyword>
<keyword evidence="6" id="KW-0812">Transmembrane</keyword>
<keyword evidence="4 5" id="KW-0012">Acyltransferase</keyword>
<evidence type="ECO:0000256" key="2">
    <source>
        <dbReference type="ARBA" id="ARBA00008655"/>
    </source>
</evidence>
<dbReference type="FunCoup" id="A0A1S3JG86">
    <property type="interactions" value="1339"/>
</dbReference>
<dbReference type="NCBIfam" id="TIGR00530">
    <property type="entry name" value="AGP_acyltrn"/>
    <property type="match status" value="1"/>
</dbReference>
<evidence type="ECO:0000256" key="4">
    <source>
        <dbReference type="ARBA" id="ARBA00023315"/>
    </source>
</evidence>
<evidence type="ECO:0000256" key="1">
    <source>
        <dbReference type="ARBA" id="ARBA00004728"/>
    </source>
</evidence>
<dbReference type="PANTHER" id="PTHR10434">
    <property type="entry name" value="1-ACYL-SN-GLYCEROL-3-PHOSPHATE ACYLTRANSFERASE"/>
    <property type="match status" value="1"/>
</dbReference>
<accession>A0A1S3JG86</accession>
<dbReference type="PANTHER" id="PTHR10434:SF11">
    <property type="entry name" value="1-ACYL-SN-GLYCEROL-3-PHOSPHATE ACYLTRANSFERASE"/>
    <property type="match status" value="1"/>
</dbReference>
<name>A0A1S3JG86_LINAN</name>
<dbReference type="OrthoDB" id="202234at2759"/>
<dbReference type="EC" id="2.3.1.51" evidence="5"/>
<dbReference type="GO" id="GO:0006654">
    <property type="term" value="P:phosphatidic acid biosynthetic process"/>
    <property type="evidence" value="ECO:0007669"/>
    <property type="project" value="TreeGrafter"/>
</dbReference>
<evidence type="ECO:0000256" key="3">
    <source>
        <dbReference type="ARBA" id="ARBA00022679"/>
    </source>
</evidence>
<keyword evidence="6" id="KW-0472">Membrane</keyword>
<evidence type="ECO:0000256" key="6">
    <source>
        <dbReference type="SAM" id="Phobius"/>
    </source>
</evidence>
<dbReference type="InterPro" id="IPR002123">
    <property type="entry name" value="Plipid/glycerol_acylTrfase"/>
</dbReference>